<accession>C5KP87</accession>
<name>C5KP87_PERM5</name>
<evidence type="ECO:0000313" key="2">
    <source>
        <dbReference type="Proteomes" id="UP000007800"/>
    </source>
</evidence>
<sequence length="122" mass="13630">MVSKSHEEEWMAAPLKCVPISDEDEVCSAVCPVSKAEPSGYSMALQWRLREVIRERCLKVQPEHVLPKVVLCGNLSCARVSAGGNTYAACFSDGADIIYDTRVLSEYNKRLRKQLPRLSEVD</sequence>
<dbReference type="AlphaFoldDB" id="C5KP87"/>
<evidence type="ECO:0000313" key="1">
    <source>
        <dbReference type="EMBL" id="EER13694.1"/>
    </source>
</evidence>
<proteinExistence type="predicted"/>
<dbReference type="RefSeq" id="XP_002781899.1">
    <property type="nucleotide sequence ID" value="XM_002781853.1"/>
</dbReference>
<dbReference type="GeneID" id="9043155"/>
<keyword evidence="2" id="KW-1185">Reference proteome</keyword>
<gene>
    <name evidence="1" type="ORF">Pmar_PMAR002143</name>
</gene>
<organism evidence="2">
    <name type="scientific">Perkinsus marinus (strain ATCC 50983 / TXsc)</name>
    <dbReference type="NCBI Taxonomy" id="423536"/>
    <lineage>
        <taxon>Eukaryota</taxon>
        <taxon>Sar</taxon>
        <taxon>Alveolata</taxon>
        <taxon>Perkinsozoa</taxon>
        <taxon>Perkinsea</taxon>
        <taxon>Perkinsida</taxon>
        <taxon>Perkinsidae</taxon>
        <taxon>Perkinsus</taxon>
    </lineage>
</organism>
<dbReference type="InParanoid" id="C5KP87"/>
<protein>
    <submittedName>
        <fullName evidence="1">Uncharacterized protein</fullName>
    </submittedName>
</protein>
<dbReference type="Proteomes" id="UP000007800">
    <property type="component" value="Unassembled WGS sequence"/>
</dbReference>
<reference evidence="1 2" key="1">
    <citation type="submission" date="2008-07" db="EMBL/GenBank/DDBJ databases">
        <authorList>
            <person name="El-Sayed N."/>
            <person name="Caler E."/>
            <person name="Inman J."/>
            <person name="Amedeo P."/>
            <person name="Hass B."/>
            <person name="Wortman J."/>
        </authorList>
    </citation>
    <scope>NUCLEOTIDE SEQUENCE [LARGE SCALE GENOMIC DNA]</scope>
    <source>
        <strain evidence="2">ATCC 50983 / TXsc</strain>
    </source>
</reference>
<dbReference type="EMBL" id="GG674978">
    <property type="protein sequence ID" value="EER13694.1"/>
    <property type="molecule type" value="Genomic_DNA"/>
</dbReference>